<dbReference type="SUPFAM" id="SSF56784">
    <property type="entry name" value="HAD-like"/>
    <property type="match status" value="1"/>
</dbReference>
<dbReference type="InterPro" id="IPR051540">
    <property type="entry name" value="S-2-haloacid_dehalogenase"/>
</dbReference>
<dbReference type="Gene3D" id="3.40.50.1000">
    <property type="entry name" value="HAD superfamily/HAD-like"/>
    <property type="match status" value="1"/>
</dbReference>
<keyword evidence="1" id="KW-0378">Hydrolase</keyword>
<dbReference type="InterPro" id="IPR023214">
    <property type="entry name" value="HAD_sf"/>
</dbReference>
<evidence type="ECO:0000256" key="1">
    <source>
        <dbReference type="ARBA" id="ARBA00022801"/>
    </source>
</evidence>
<dbReference type="InterPro" id="IPR010021">
    <property type="entry name" value="PGPP1/Gep4"/>
</dbReference>
<dbReference type="EMBL" id="JBEPMK010000004">
    <property type="protein sequence ID" value="MET3644638.1"/>
    <property type="molecule type" value="Genomic_DNA"/>
</dbReference>
<dbReference type="NCBIfam" id="TIGR01668">
    <property type="entry name" value="YqeG_hyp_ppase"/>
    <property type="match status" value="1"/>
</dbReference>
<proteinExistence type="predicted"/>
<dbReference type="InterPro" id="IPR036412">
    <property type="entry name" value="HAD-like_sf"/>
</dbReference>
<dbReference type="NCBIfam" id="TIGR01549">
    <property type="entry name" value="HAD-SF-IA-v1"/>
    <property type="match status" value="1"/>
</dbReference>
<dbReference type="NCBIfam" id="TIGR01509">
    <property type="entry name" value="HAD-SF-IA-v3"/>
    <property type="match status" value="1"/>
</dbReference>
<dbReference type="RefSeq" id="WP_354281035.1">
    <property type="nucleotide sequence ID" value="NZ_JBEPMK010000004.1"/>
</dbReference>
<dbReference type="CDD" id="cd16416">
    <property type="entry name" value="HAD_BsYqeG-like"/>
    <property type="match status" value="1"/>
</dbReference>
<name>A0ABV2JP26_9STRE</name>
<dbReference type="Proteomes" id="UP001549055">
    <property type="component" value="Unassembled WGS sequence"/>
</dbReference>
<dbReference type="NCBIfam" id="TIGR01662">
    <property type="entry name" value="HAD-SF-IIIA"/>
    <property type="match status" value="1"/>
</dbReference>
<accession>A0ABV2JP26</accession>
<evidence type="ECO:0000313" key="2">
    <source>
        <dbReference type="EMBL" id="MET3644638.1"/>
    </source>
</evidence>
<dbReference type="InterPro" id="IPR006439">
    <property type="entry name" value="HAD-SF_hydro_IA"/>
</dbReference>
<evidence type="ECO:0000313" key="3">
    <source>
        <dbReference type="Proteomes" id="UP001549055"/>
    </source>
</evidence>
<dbReference type="PANTHER" id="PTHR43316">
    <property type="entry name" value="HYDROLASE, HALOACID DELAHOGENASE-RELATED"/>
    <property type="match status" value="1"/>
</dbReference>
<sequence length="175" mass="20212">MTVEQYMPDFALEKVYDLTVESLNREGIKAVFVDLDNTLIAWNNPDGTPEMRQWLQELSVAGIRVVVVSNNNHERVKKAVDKFGIDFESRAMKPFTLGIDRALKRFGVQKNEVVMVGDQLMTDIRAAKRAGIRSILVKPLVVSDAWVTQFNRWRERRMLKKIIAKYGPIQYKKEI</sequence>
<keyword evidence="3" id="KW-1185">Reference proteome</keyword>
<dbReference type="InterPro" id="IPR006549">
    <property type="entry name" value="HAD-SF_hydro_IIIA"/>
</dbReference>
<gene>
    <name evidence="2" type="ORF">ABID27_001265</name>
</gene>
<comment type="caution">
    <text evidence="2">The sequence shown here is derived from an EMBL/GenBank/DDBJ whole genome shotgun (WGS) entry which is preliminary data.</text>
</comment>
<reference evidence="2 3" key="1">
    <citation type="submission" date="2024-06" db="EMBL/GenBank/DDBJ databases">
        <title>Genomic Encyclopedia of Type Strains, Phase IV (KMG-IV): sequencing the most valuable type-strain genomes for metagenomic binning, comparative biology and taxonomic classification.</title>
        <authorList>
            <person name="Goeker M."/>
        </authorList>
    </citation>
    <scope>NUCLEOTIDE SEQUENCE [LARGE SCALE GENOMIC DNA]</scope>
    <source>
        <strain evidence="2 3">DSM 15349</strain>
    </source>
</reference>
<organism evidence="2 3">
    <name type="scientific">Streptococcus gallinaceus</name>
    <dbReference type="NCBI Taxonomy" id="165758"/>
    <lineage>
        <taxon>Bacteria</taxon>
        <taxon>Bacillati</taxon>
        <taxon>Bacillota</taxon>
        <taxon>Bacilli</taxon>
        <taxon>Lactobacillales</taxon>
        <taxon>Streptococcaceae</taxon>
        <taxon>Streptococcus</taxon>
    </lineage>
</organism>
<protein>
    <submittedName>
        <fullName evidence="2">HAD superfamily phosphatase (TIGR01668 family)</fullName>
    </submittedName>
</protein>
<dbReference type="Pfam" id="PF00702">
    <property type="entry name" value="Hydrolase"/>
    <property type="match status" value="1"/>
</dbReference>